<evidence type="ECO:0000256" key="5">
    <source>
        <dbReference type="ARBA" id="ARBA00022676"/>
    </source>
</evidence>
<evidence type="ECO:0000313" key="17">
    <source>
        <dbReference type="Proteomes" id="UP001239267"/>
    </source>
</evidence>
<evidence type="ECO:0000256" key="2">
    <source>
        <dbReference type="ARBA" id="ARBA00007739"/>
    </source>
</evidence>
<evidence type="ECO:0000313" key="16">
    <source>
        <dbReference type="EMBL" id="MDQ0147755.1"/>
    </source>
</evidence>
<dbReference type="InterPro" id="IPR001460">
    <property type="entry name" value="PCN-bd_Tpept"/>
</dbReference>
<keyword evidence="17" id="KW-1185">Reference proteome</keyword>
<sequence length="702" mass="75082">MLIKNTLWKKGAAFIAACVIGGFLVAGLLAPAAALGSTVAGASVSFFDQLPSKLDLEPPARKSQVLAKDGSVIATFYSQNRTPVDLEQMSVFIRDGIVAIEDARFFDHGGIDPTGILRALYVNAQGGRQGASTITQQYVKNVLLLSPPTRANTADNTKTDASRTIGDKLREMKLAIALEEKYSKEQILQGYLNLVYFGNGAYGIQAAATTYFGIPASDLTLPQAAALAGVVNRPAYYDPLTEPEHVVGRRNEVLDKMLQQGYISPAQHEKAVASPLTLDVRNTPHGCTEATAPYFCDYVQRLILNDPTFGADEASRRTLLYQGGLTIHTTLDPDLQQTAREQVKATLPATDPLQRGAALVSVQPGTGRILTMAQNTIYNPAPGPGHYTGNLTLPEKDSNGHPLNGAGGFQIGSTMKPFVFAQWLNSGRSMATVLDGSVRIYKAGYPWKNSCGATTGTYDPALGQTPLPNDDPNHYYPMTVLKGLYHSINTITFQSAARLDFCNIQKMATAAGIKNGHTNKPYDLSSIASLIGTQDVAPLDMATAYATFAAHGVHCAPIALESVTGPDGHTYPVPVPDCHQAIDPDVAAGVTYALKPVLTKGSGYNIPVNKEQDIFAKTGTTDGHTQTWTVGATTGIATASWFGSYKGFGPEWANENITINGKYYIGLDGANIAGTQWARLMNAAAEQYPGHRFPPPPPSMLR</sequence>
<feature type="domain" description="Glycosyl transferase family 51" evidence="15">
    <location>
        <begin position="70"/>
        <end position="257"/>
    </location>
</feature>
<proteinExistence type="inferred from homology"/>
<dbReference type="InterPro" id="IPR050396">
    <property type="entry name" value="Glycosyltr_51/Transpeptidase"/>
</dbReference>
<evidence type="ECO:0000259" key="15">
    <source>
        <dbReference type="Pfam" id="PF00912"/>
    </source>
</evidence>
<dbReference type="GO" id="GO:0030288">
    <property type="term" value="C:outer membrane-bounded periplasmic space"/>
    <property type="evidence" value="ECO:0007669"/>
    <property type="project" value="TreeGrafter"/>
</dbReference>
<protein>
    <submittedName>
        <fullName evidence="16">Membrane peptidoglycan carboxypeptidase</fullName>
    </submittedName>
</protein>
<keyword evidence="6" id="KW-0808">Transferase</keyword>
<dbReference type="AlphaFoldDB" id="A0AAJ1SUW5"/>
<dbReference type="GO" id="GO:0006508">
    <property type="term" value="P:proteolysis"/>
    <property type="evidence" value="ECO:0007669"/>
    <property type="project" value="UniProtKB-KW"/>
</dbReference>
<feature type="domain" description="Penicillin-binding protein transpeptidase" evidence="14">
    <location>
        <begin position="359"/>
        <end position="627"/>
    </location>
</feature>
<dbReference type="Gene3D" id="3.40.710.10">
    <property type="entry name" value="DD-peptidase/beta-lactamase superfamily"/>
    <property type="match status" value="1"/>
</dbReference>
<organism evidence="16 17">
    <name type="scientific">Pseudarthrobacter niigatensis</name>
    <dbReference type="NCBI Taxonomy" id="369935"/>
    <lineage>
        <taxon>Bacteria</taxon>
        <taxon>Bacillati</taxon>
        <taxon>Actinomycetota</taxon>
        <taxon>Actinomycetes</taxon>
        <taxon>Micrococcales</taxon>
        <taxon>Micrococcaceae</taxon>
        <taxon>Pseudarthrobacter</taxon>
    </lineage>
</organism>
<keyword evidence="3 16" id="KW-0121">Carboxypeptidase</keyword>
<keyword evidence="7" id="KW-0378">Hydrolase</keyword>
<dbReference type="Pfam" id="PF00905">
    <property type="entry name" value="Transpeptidase"/>
    <property type="match status" value="1"/>
</dbReference>
<keyword evidence="11" id="KW-0961">Cell wall biogenesis/degradation</keyword>
<dbReference type="EMBL" id="JAUSTB010000017">
    <property type="protein sequence ID" value="MDQ0147755.1"/>
    <property type="molecule type" value="Genomic_DNA"/>
</dbReference>
<evidence type="ECO:0000256" key="6">
    <source>
        <dbReference type="ARBA" id="ARBA00022679"/>
    </source>
</evidence>
<keyword evidence="10" id="KW-0511">Multifunctional enzyme</keyword>
<dbReference type="PANTHER" id="PTHR32282:SF33">
    <property type="entry name" value="PEPTIDOGLYCAN GLYCOSYLTRANSFERASE"/>
    <property type="match status" value="1"/>
</dbReference>
<evidence type="ECO:0000256" key="1">
    <source>
        <dbReference type="ARBA" id="ARBA00007090"/>
    </source>
</evidence>
<gene>
    <name evidence="16" type="ORF">J2T23_003683</name>
</gene>
<evidence type="ECO:0000256" key="9">
    <source>
        <dbReference type="ARBA" id="ARBA00022984"/>
    </source>
</evidence>
<comment type="caution">
    <text evidence="16">The sequence shown here is derived from an EMBL/GenBank/DDBJ whole genome shotgun (WGS) entry which is preliminary data.</text>
</comment>
<evidence type="ECO:0000259" key="14">
    <source>
        <dbReference type="Pfam" id="PF00905"/>
    </source>
</evidence>
<keyword evidence="5" id="KW-0328">Glycosyltransferase</keyword>
<dbReference type="Proteomes" id="UP001239267">
    <property type="component" value="Unassembled WGS sequence"/>
</dbReference>
<comment type="similarity">
    <text evidence="1">In the C-terminal section; belongs to the transpeptidase family.</text>
</comment>
<dbReference type="GO" id="GO:0009002">
    <property type="term" value="F:serine-type D-Ala-D-Ala carboxypeptidase activity"/>
    <property type="evidence" value="ECO:0007669"/>
    <property type="project" value="UniProtKB-EC"/>
</dbReference>
<dbReference type="GO" id="GO:0008658">
    <property type="term" value="F:penicillin binding"/>
    <property type="evidence" value="ECO:0007669"/>
    <property type="project" value="InterPro"/>
</dbReference>
<name>A0AAJ1SUW5_9MICC</name>
<keyword evidence="4" id="KW-0645">Protease</keyword>
<comment type="catalytic activity">
    <reaction evidence="13">
        <text>[GlcNAc-(1-&gt;4)-Mur2Ac(oyl-L-Ala-gamma-D-Glu-L-Lys-D-Ala-D-Ala)](n)-di-trans,octa-cis-undecaprenyl diphosphate + beta-D-GlcNAc-(1-&gt;4)-Mur2Ac(oyl-L-Ala-gamma-D-Glu-L-Lys-D-Ala-D-Ala)-di-trans,octa-cis-undecaprenyl diphosphate = [GlcNAc-(1-&gt;4)-Mur2Ac(oyl-L-Ala-gamma-D-Glu-L-Lys-D-Ala-D-Ala)](n+1)-di-trans,octa-cis-undecaprenyl diphosphate + di-trans,octa-cis-undecaprenyl diphosphate + H(+)</text>
        <dbReference type="Rhea" id="RHEA:23708"/>
        <dbReference type="Rhea" id="RHEA-COMP:9602"/>
        <dbReference type="Rhea" id="RHEA-COMP:9603"/>
        <dbReference type="ChEBI" id="CHEBI:15378"/>
        <dbReference type="ChEBI" id="CHEBI:58405"/>
        <dbReference type="ChEBI" id="CHEBI:60033"/>
        <dbReference type="ChEBI" id="CHEBI:78435"/>
        <dbReference type="EC" id="2.4.99.28"/>
    </reaction>
</comment>
<evidence type="ECO:0000256" key="4">
    <source>
        <dbReference type="ARBA" id="ARBA00022670"/>
    </source>
</evidence>
<evidence type="ECO:0000256" key="8">
    <source>
        <dbReference type="ARBA" id="ARBA00022960"/>
    </source>
</evidence>
<dbReference type="SUPFAM" id="SSF56601">
    <property type="entry name" value="beta-lactamase/transpeptidase-like"/>
    <property type="match status" value="1"/>
</dbReference>
<dbReference type="Gene3D" id="1.10.3810.10">
    <property type="entry name" value="Biosynthetic peptidoglycan transglycosylase-like"/>
    <property type="match status" value="1"/>
</dbReference>
<accession>A0AAJ1SUW5</accession>
<dbReference type="GO" id="GO:0071555">
    <property type="term" value="P:cell wall organization"/>
    <property type="evidence" value="ECO:0007669"/>
    <property type="project" value="UniProtKB-KW"/>
</dbReference>
<evidence type="ECO:0000256" key="3">
    <source>
        <dbReference type="ARBA" id="ARBA00022645"/>
    </source>
</evidence>
<dbReference type="GO" id="GO:0008360">
    <property type="term" value="P:regulation of cell shape"/>
    <property type="evidence" value="ECO:0007669"/>
    <property type="project" value="UniProtKB-KW"/>
</dbReference>
<evidence type="ECO:0000256" key="10">
    <source>
        <dbReference type="ARBA" id="ARBA00023268"/>
    </source>
</evidence>
<comment type="catalytic activity">
    <reaction evidence="12">
        <text>Preferential cleavage: (Ac)2-L-Lys-D-Ala-|-D-Ala. Also transpeptidation of peptidyl-alanyl moieties that are N-acyl substituents of D-alanine.</text>
        <dbReference type="EC" id="3.4.16.4"/>
    </reaction>
</comment>
<evidence type="ECO:0000256" key="11">
    <source>
        <dbReference type="ARBA" id="ARBA00023316"/>
    </source>
</evidence>
<dbReference type="InterPro" id="IPR036950">
    <property type="entry name" value="PBP_transglycosylase"/>
</dbReference>
<keyword evidence="9" id="KW-0573">Peptidoglycan synthesis</keyword>
<dbReference type="RefSeq" id="WP_307362285.1">
    <property type="nucleotide sequence ID" value="NZ_JAUSTB010000017.1"/>
</dbReference>
<reference evidence="16 17" key="1">
    <citation type="submission" date="2023-07" db="EMBL/GenBank/DDBJ databases">
        <title>Sorghum-associated microbial communities from plants grown in Nebraska, USA.</title>
        <authorList>
            <person name="Schachtman D."/>
        </authorList>
    </citation>
    <scope>NUCLEOTIDE SEQUENCE [LARGE SCALE GENOMIC DNA]</scope>
    <source>
        <strain evidence="16 17">DS1001</strain>
    </source>
</reference>
<dbReference type="Pfam" id="PF00912">
    <property type="entry name" value="Transgly"/>
    <property type="match status" value="1"/>
</dbReference>
<dbReference type="FunFam" id="1.10.3810.10:FF:000001">
    <property type="entry name" value="Penicillin-binding protein 1A"/>
    <property type="match status" value="1"/>
</dbReference>
<comment type="similarity">
    <text evidence="2">In the N-terminal section; belongs to the glycosyltransferase 51 family.</text>
</comment>
<dbReference type="PANTHER" id="PTHR32282">
    <property type="entry name" value="BINDING PROTEIN TRANSPEPTIDASE, PUTATIVE-RELATED"/>
    <property type="match status" value="1"/>
</dbReference>
<dbReference type="GO" id="GO:0009252">
    <property type="term" value="P:peptidoglycan biosynthetic process"/>
    <property type="evidence" value="ECO:0007669"/>
    <property type="project" value="UniProtKB-KW"/>
</dbReference>
<dbReference type="InterPro" id="IPR001264">
    <property type="entry name" value="Glyco_trans_51"/>
</dbReference>
<dbReference type="SUPFAM" id="SSF53955">
    <property type="entry name" value="Lysozyme-like"/>
    <property type="match status" value="1"/>
</dbReference>
<evidence type="ECO:0000256" key="13">
    <source>
        <dbReference type="ARBA" id="ARBA00049902"/>
    </source>
</evidence>
<evidence type="ECO:0000256" key="7">
    <source>
        <dbReference type="ARBA" id="ARBA00022801"/>
    </source>
</evidence>
<dbReference type="InterPro" id="IPR012338">
    <property type="entry name" value="Beta-lactam/transpept-like"/>
</dbReference>
<dbReference type="InterPro" id="IPR023346">
    <property type="entry name" value="Lysozyme-like_dom_sf"/>
</dbReference>
<dbReference type="GO" id="GO:0008955">
    <property type="term" value="F:peptidoglycan glycosyltransferase activity"/>
    <property type="evidence" value="ECO:0007669"/>
    <property type="project" value="UniProtKB-EC"/>
</dbReference>
<evidence type="ECO:0000256" key="12">
    <source>
        <dbReference type="ARBA" id="ARBA00034000"/>
    </source>
</evidence>
<keyword evidence="8" id="KW-0133">Cell shape</keyword>